<evidence type="ECO:0000256" key="1">
    <source>
        <dbReference type="SAM" id="Phobius"/>
    </source>
</evidence>
<organism evidence="2 3">
    <name type="scientific">Putridiphycobacter roseus</name>
    <dbReference type="NCBI Taxonomy" id="2219161"/>
    <lineage>
        <taxon>Bacteria</taxon>
        <taxon>Pseudomonadati</taxon>
        <taxon>Bacteroidota</taxon>
        <taxon>Flavobacteriia</taxon>
        <taxon>Flavobacteriales</taxon>
        <taxon>Crocinitomicaceae</taxon>
        <taxon>Putridiphycobacter</taxon>
    </lineage>
</organism>
<evidence type="ECO:0000313" key="3">
    <source>
        <dbReference type="Proteomes" id="UP000249248"/>
    </source>
</evidence>
<proteinExistence type="predicted"/>
<dbReference type="OrthoDB" id="1121314at2"/>
<feature type="transmembrane region" description="Helical" evidence="1">
    <location>
        <begin position="55"/>
        <end position="72"/>
    </location>
</feature>
<feature type="transmembrane region" description="Helical" evidence="1">
    <location>
        <begin position="224"/>
        <end position="241"/>
    </location>
</feature>
<dbReference type="EMBL" id="QKSB01000006">
    <property type="protein sequence ID" value="PZE16751.1"/>
    <property type="molecule type" value="Genomic_DNA"/>
</dbReference>
<dbReference type="Proteomes" id="UP000249248">
    <property type="component" value="Unassembled WGS sequence"/>
</dbReference>
<name>A0A2W1N1E0_9FLAO</name>
<keyword evidence="1" id="KW-1133">Transmembrane helix</keyword>
<sequence>MNAGSRWLKVVAENKKLVNLMKLTVGILLAYFLYRQLNQSIKLIDFSRFKFNFQIGIYLSIVSALTFVNWGIEAKKWQILMSSIQVLRYEKAFQSILAGLSTGLMTPNRLGNFIGRLVYVKKEFHSKAIAQTQYGNLSQFVTSICLGVLSFSLLIYYFDLAAFYSIIYGISFTFILLGFALYFNPLLILKIPFFKASILKLKPEVMALAALPIAVKSKILGWSFLRYSVFIVQYNVLFLIFDSNPNFLLTSALAGTTFLLTTISPSLFFGKLLVRESVAILVFGWANFDLSIVIMVSFLLWLFNLFIPGLTGVLFWLKKQDV</sequence>
<gene>
    <name evidence="2" type="ORF">DNU06_10855</name>
</gene>
<evidence type="ECO:0000313" key="2">
    <source>
        <dbReference type="EMBL" id="PZE16751.1"/>
    </source>
</evidence>
<reference evidence="2 3" key="1">
    <citation type="submission" date="2018-06" db="EMBL/GenBank/DDBJ databases">
        <title>The draft genome sequence of Crocinitomix sp. SM1701.</title>
        <authorList>
            <person name="Zhang X."/>
        </authorList>
    </citation>
    <scope>NUCLEOTIDE SEQUENCE [LARGE SCALE GENOMIC DNA]</scope>
    <source>
        <strain evidence="2 3">SM1701</strain>
    </source>
</reference>
<accession>A0A2W1N1E0</accession>
<protein>
    <submittedName>
        <fullName evidence="2">Uncharacterized protein</fullName>
    </submittedName>
</protein>
<feature type="transmembrane region" description="Helical" evidence="1">
    <location>
        <begin position="164"/>
        <end position="183"/>
    </location>
</feature>
<keyword evidence="3" id="KW-1185">Reference proteome</keyword>
<feature type="transmembrane region" description="Helical" evidence="1">
    <location>
        <begin position="290"/>
        <end position="317"/>
    </location>
</feature>
<feature type="transmembrane region" description="Helical" evidence="1">
    <location>
        <begin position="247"/>
        <end position="269"/>
    </location>
</feature>
<feature type="transmembrane region" description="Helical" evidence="1">
    <location>
        <begin position="17"/>
        <end position="34"/>
    </location>
</feature>
<dbReference type="AlphaFoldDB" id="A0A2W1N1E0"/>
<dbReference type="RefSeq" id="WP_111063360.1">
    <property type="nucleotide sequence ID" value="NZ_JBHUCU010000007.1"/>
</dbReference>
<keyword evidence="1" id="KW-0812">Transmembrane</keyword>
<comment type="caution">
    <text evidence="2">The sequence shown here is derived from an EMBL/GenBank/DDBJ whole genome shotgun (WGS) entry which is preliminary data.</text>
</comment>
<keyword evidence="1" id="KW-0472">Membrane</keyword>
<feature type="transmembrane region" description="Helical" evidence="1">
    <location>
        <begin position="140"/>
        <end position="158"/>
    </location>
</feature>